<dbReference type="SMART" id="SM00387">
    <property type="entry name" value="HATPase_c"/>
    <property type="match status" value="1"/>
</dbReference>
<feature type="domain" description="PAC" evidence="13">
    <location>
        <begin position="78"/>
        <end position="132"/>
    </location>
</feature>
<dbReference type="InterPro" id="IPR036890">
    <property type="entry name" value="HATPase_C_sf"/>
</dbReference>
<dbReference type="InterPro" id="IPR003661">
    <property type="entry name" value="HisK_dim/P_dom"/>
</dbReference>
<dbReference type="Gene3D" id="1.10.287.130">
    <property type="match status" value="1"/>
</dbReference>
<keyword evidence="8" id="KW-0902">Two-component regulatory system</keyword>
<evidence type="ECO:0000256" key="4">
    <source>
        <dbReference type="ARBA" id="ARBA00022679"/>
    </source>
</evidence>
<dbReference type="PROSITE" id="PS50112">
    <property type="entry name" value="PAS"/>
    <property type="match status" value="1"/>
</dbReference>
<evidence type="ECO:0000256" key="3">
    <source>
        <dbReference type="ARBA" id="ARBA00022553"/>
    </source>
</evidence>
<dbReference type="PROSITE" id="PS50110">
    <property type="entry name" value="RESPONSE_REGULATORY"/>
    <property type="match status" value="1"/>
</dbReference>
<evidence type="ECO:0000256" key="5">
    <source>
        <dbReference type="ARBA" id="ARBA00022741"/>
    </source>
</evidence>
<evidence type="ECO:0000256" key="7">
    <source>
        <dbReference type="ARBA" id="ARBA00022840"/>
    </source>
</evidence>
<dbReference type="Pfam" id="PF00072">
    <property type="entry name" value="Response_reg"/>
    <property type="match status" value="1"/>
</dbReference>
<dbReference type="InterPro" id="IPR013767">
    <property type="entry name" value="PAS_fold"/>
</dbReference>
<keyword evidence="4" id="KW-0808">Transferase</keyword>
<dbReference type="EC" id="2.7.13.3" evidence="2"/>
<evidence type="ECO:0000256" key="6">
    <source>
        <dbReference type="ARBA" id="ARBA00022777"/>
    </source>
</evidence>
<dbReference type="Proteomes" id="UP000315995">
    <property type="component" value="Chromosome"/>
</dbReference>
<dbReference type="InterPro" id="IPR035965">
    <property type="entry name" value="PAS-like_dom_sf"/>
</dbReference>
<evidence type="ECO:0000256" key="9">
    <source>
        <dbReference type="PROSITE-ProRule" id="PRU00169"/>
    </source>
</evidence>
<dbReference type="SUPFAM" id="SSF52172">
    <property type="entry name" value="CheY-like"/>
    <property type="match status" value="1"/>
</dbReference>
<dbReference type="InterPro" id="IPR003594">
    <property type="entry name" value="HATPase_dom"/>
</dbReference>
<dbReference type="SUPFAM" id="SSF47384">
    <property type="entry name" value="Homodimeric domain of signal transducing histidine kinase"/>
    <property type="match status" value="1"/>
</dbReference>
<dbReference type="GO" id="GO:0000155">
    <property type="term" value="F:phosphorelay sensor kinase activity"/>
    <property type="evidence" value="ECO:0007669"/>
    <property type="project" value="InterPro"/>
</dbReference>
<dbReference type="SMART" id="SM00388">
    <property type="entry name" value="HisKA"/>
    <property type="match status" value="1"/>
</dbReference>
<dbReference type="RefSeq" id="WP_141200052.1">
    <property type="nucleotide sequence ID" value="NZ_CP041186.1"/>
</dbReference>
<keyword evidence="5" id="KW-0547">Nucleotide-binding</keyword>
<evidence type="ECO:0000259" key="11">
    <source>
        <dbReference type="PROSITE" id="PS50110"/>
    </source>
</evidence>
<keyword evidence="7" id="KW-0067">ATP-binding</keyword>
<protein>
    <recommendedName>
        <fullName evidence="2">histidine kinase</fullName>
        <ecNumber evidence="2">2.7.13.3</ecNumber>
    </recommendedName>
</protein>
<proteinExistence type="predicted"/>
<dbReference type="InterPro" id="IPR001789">
    <property type="entry name" value="Sig_transdc_resp-reg_receiver"/>
</dbReference>
<evidence type="ECO:0000256" key="1">
    <source>
        <dbReference type="ARBA" id="ARBA00000085"/>
    </source>
</evidence>
<dbReference type="CDD" id="cd00082">
    <property type="entry name" value="HisKA"/>
    <property type="match status" value="1"/>
</dbReference>
<dbReference type="Pfam" id="PF00989">
    <property type="entry name" value="PAS"/>
    <property type="match status" value="1"/>
</dbReference>
<feature type="domain" description="PAS" evidence="12">
    <location>
        <begin position="6"/>
        <end position="52"/>
    </location>
</feature>
<dbReference type="GO" id="GO:0005524">
    <property type="term" value="F:ATP binding"/>
    <property type="evidence" value="ECO:0007669"/>
    <property type="project" value="UniProtKB-KW"/>
</dbReference>
<dbReference type="NCBIfam" id="TIGR00229">
    <property type="entry name" value="sensory_box"/>
    <property type="match status" value="1"/>
</dbReference>
<dbReference type="InterPro" id="IPR036097">
    <property type="entry name" value="HisK_dim/P_sf"/>
</dbReference>
<organism evidence="14 15">
    <name type="scientific">Persicimonas caeni</name>
    <dbReference type="NCBI Taxonomy" id="2292766"/>
    <lineage>
        <taxon>Bacteria</taxon>
        <taxon>Deltaproteobacteria</taxon>
        <taxon>Bradymonadales</taxon>
        <taxon>Bradymonadaceae</taxon>
        <taxon>Persicimonas</taxon>
    </lineage>
</organism>
<evidence type="ECO:0000259" key="12">
    <source>
        <dbReference type="PROSITE" id="PS50112"/>
    </source>
</evidence>
<dbReference type="OrthoDB" id="9805967at2"/>
<evidence type="ECO:0000259" key="13">
    <source>
        <dbReference type="PROSITE" id="PS50113"/>
    </source>
</evidence>
<dbReference type="Gene3D" id="3.30.565.10">
    <property type="entry name" value="Histidine kinase-like ATPase, C-terminal domain"/>
    <property type="match status" value="1"/>
</dbReference>
<dbReference type="PROSITE" id="PS50109">
    <property type="entry name" value="HIS_KIN"/>
    <property type="match status" value="1"/>
</dbReference>
<evidence type="ECO:0000256" key="2">
    <source>
        <dbReference type="ARBA" id="ARBA00012438"/>
    </source>
</evidence>
<keyword evidence="3 9" id="KW-0597">Phosphoprotein</keyword>
<accession>A0A5B8YGV5</accession>
<dbReference type="PANTHER" id="PTHR43065">
    <property type="entry name" value="SENSOR HISTIDINE KINASE"/>
    <property type="match status" value="1"/>
</dbReference>
<dbReference type="CDD" id="cd17546">
    <property type="entry name" value="REC_hyHK_CKI1_RcsC-like"/>
    <property type="match status" value="1"/>
</dbReference>
<dbReference type="GO" id="GO:0006355">
    <property type="term" value="P:regulation of DNA-templated transcription"/>
    <property type="evidence" value="ECO:0007669"/>
    <property type="project" value="InterPro"/>
</dbReference>
<name>A0A4Y6PZ55_PERCE</name>
<sequence length="511" mass="56263">MSANYPREVIIRAVESVSDCVEITDAQGRIEYVNRAFEEKTGWSFDEVKGKTPAEVLRSGEHSDEYYDQIWEHIQTGEPWIGRMISEAKDGRRLIQEMLITPIKDDDGEITHFIAVKRDVTKRIQLETQLLEADRLAAVGRLAAGVGHEINNPLSYVLANIEYLKRMIGKLEDSVEQATLAEMSEVLDEAAQGATQIRDVVRLLSKMARPQDSSGQVDLEKVLNFALQLVGHELKHRVELDVECDELAPVIGNKSRLTQVFVNLLINAVQSIEVGHRSEHKISVRGYMDDGEVVVQVSDNGRGIPDAIVQRIFEPFFTTKEVGQGTGMGLSICYGIVTDLGGTISVDSEEGVGTTFEVRLPPAQLPSDATSTLSDKESSVADSALHVLFVDDDALIRRVAERFLTKHHALVMASSGAEALELLQGVDFDVVVCDLMMPEMDGRELYARCVELDLPCQDRFVFITGGAFTEEAARFAETVDASTVLKPFSRRDLLDAISEVAEGAAGNVTPA</sequence>
<evidence type="ECO:0000256" key="8">
    <source>
        <dbReference type="ARBA" id="ARBA00023012"/>
    </source>
</evidence>
<keyword evidence="15" id="KW-1185">Reference proteome</keyword>
<feature type="domain" description="Response regulatory" evidence="11">
    <location>
        <begin position="386"/>
        <end position="501"/>
    </location>
</feature>
<dbReference type="CDD" id="cd00130">
    <property type="entry name" value="PAS"/>
    <property type="match status" value="1"/>
</dbReference>
<reference evidence="14 15" key="1">
    <citation type="submission" date="2019-06" db="EMBL/GenBank/DDBJ databases">
        <title>Persicimonas caeni gen. nov., sp. nov., a predatory bacterium isolated from solar saltern.</title>
        <authorList>
            <person name="Wang S."/>
        </authorList>
    </citation>
    <scope>NUCLEOTIDE SEQUENCE [LARGE SCALE GENOMIC DNA]</scope>
    <source>
        <strain evidence="14 15">YN101</strain>
    </source>
</reference>
<comment type="catalytic activity">
    <reaction evidence="1">
        <text>ATP + protein L-histidine = ADP + protein N-phospho-L-histidine.</text>
        <dbReference type="EC" id="2.7.13.3"/>
    </reaction>
</comment>
<dbReference type="PROSITE" id="PS50113">
    <property type="entry name" value="PAC"/>
    <property type="match status" value="1"/>
</dbReference>
<dbReference type="InterPro" id="IPR005467">
    <property type="entry name" value="His_kinase_dom"/>
</dbReference>
<gene>
    <name evidence="14" type="ORF">FIV42_23490</name>
</gene>
<evidence type="ECO:0000313" key="14">
    <source>
        <dbReference type="EMBL" id="QDG53598.1"/>
    </source>
</evidence>
<dbReference type="SUPFAM" id="SSF55874">
    <property type="entry name" value="ATPase domain of HSP90 chaperone/DNA topoisomerase II/histidine kinase"/>
    <property type="match status" value="1"/>
</dbReference>
<dbReference type="InterPro" id="IPR000014">
    <property type="entry name" value="PAS"/>
</dbReference>
<evidence type="ECO:0000313" key="15">
    <source>
        <dbReference type="Proteomes" id="UP000315995"/>
    </source>
</evidence>
<dbReference type="InterPro" id="IPR011006">
    <property type="entry name" value="CheY-like_superfamily"/>
</dbReference>
<feature type="domain" description="Histidine kinase" evidence="10">
    <location>
        <begin position="145"/>
        <end position="364"/>
    </location>
</feature>
<dbReference type="AlphaFoldDB" id="A0A4Y6PZ55"/>
<keyword evidence="6" id="KW-0418">Kinase</keyword>
<dbReference type="EMBL" id="CP041186">
    <property type="protein sequence ID" value="QDG53598.1"/>
    <property type="molecule type" value="Genomic_DNA"/>
</dbReference>
<dbReference type="Gene3D" id="3.40.50.2300">
    <property type="match status" value="1"/>
</dbReference>
<dbReference type="InterPro" id="IPR004358">
    <property type="entry name" value="Sig_transdc_His_kin-like_C"/>
</dbReference>
<dbReference type="SMART" id="SM00448">
    <property type="entry name" value="REC"/>
    <property type="match status" value="1"/>
</dbReference>
<evidence type="ECO:0000259" key="10">
    <source>
        <dbReference type="PROSITE" id="PS50109"/>
    </source>
</evidence>
<dbReference type="PRINTS" id="PR00344">
    <property type="entry name" value="BCTRLSENSOR"/>
</dbReference>
<accession>A0A4Y6PZ55</accession>
<dbReference type="Pfam" id="PF02518">
    <property type="entry name" value="HATPase_c"/>
    <property type="match status" value="1"/>
</dbReference>
<dbReference type="InterPro" id="IPR000700">
    <property type="entry name" value="PAS-assoc_C"/>
</dbReference>
<dbReference type="PANTHER" id="PTHR43065:SF46">
    <property type="entry name" value="C4-DICARBOXYLATE TRANSPORT SENSOR PROTEIN DCTB"/>
    <property type="match status" value="1"/>
</dbReference>
<dbReference type="SMART" id="SM00091">
    <property type="entry name" value="PAS"/>
    <property type="match status" value="1"/>
</dbReference>
<dbReference type="SUPFAM" id="SSF55785">
    <property type="entry name" value="PYP-like sensor domain (PAS domain)"/>
    <property type="match status" value="1"/>
</dbReference>
<feature type="modified residue" description="4-aspartylphosphate" evidence="9">
    <location>
        <position position="434"/>
    </location>
</feature>
<dbReference type="Gene3D" id="3.30.450.20">
    <property type="entry name" value="PAS domain"/>
    <property type="match status" value="1"/>
</dbReference>